<keyword evidence="5" id="KW-0597">Phosphoprotein</keyword>
<dbReference type="GO" id="GO:0055070">
    <property type="term" value="P:copper ion homeostasis"/>
    <property type="evidence" value="ECO:0007669"/>
    <property type="project" value="TreeGrafter"/>
</dbReference>
<dbReference type="Pfam" id="PF00122">
    <property type="entry name" value="E1-E2_ATPase"/>
    <property type="match status" value="1"/>
</dbReference>
<dbReference type="AlphaFoldDB" id="A0A7H9BIP4"/>
<organism evidence="17 18">
    <name type="scientific">Chitinibacter bivalviorum</name>
    <dbReference type="NCBI Taxonomy" id="2739434"/>
    <lineage>
        <taxon>Bacteria</taxon>
        <taxon>Pseudomonadati</taxon>
        <taxon>Pseudomonadota</taxon>
        <taxon>Betaproteobacteria</taxon>
        <taxon>Neisseriales</taxon>
        <taxon>Chitinibacteraceae</taxon>
        <taxon>Chitinibacter</taxon>
    </lineage>
</organism>
<gene>
    <name evidence="17" type="ORF">HQ393_06020</name>
</gene>
<dbReference type="InterPro" id="IPR059000">
    <property type="entry name" value="ATPase_P-type_domA"/>
</dbReference>
<dbReference type="KEGG" id="chiz:HQ393_06020"/>
<feature type="transmembrane region" description="Helical" evidence="15">
    <location>
        <begin position="428"/>
        <end position="448"/>
    </location>
</feature>
<dbReference type="InterPro" id="IPR006121">
    <property type="entry name" value="HMA_dom"/>
</dbReference>
<keyword evidence="11" id="KW-1278">Translocase</keyword>
<evidence type="ECO:0000256" key="6">
    <source>
        <dbReference type="ARBA" id="ARBA00022692"/>
    </source>
</evidence>
<feature type="transmembrane region" description="Helical" evidence="15">
    <location>
        <begin position="786"/>
        <end position="805"/>
    </location>
</feature>
<dbReference type="PRINTS" id="PR00119">
    <property type="entry name" value="CATATPASE"/>
</dbReference>
<keyword evidence="3" id="KW-0813">Transport</keyword>
<keyword evidence="9 15" id="KW-0067">ATP-binding</keyword>
<evidence type="ECO:0000256" key="7">
    <source>
        <dbReference type="ARBA" id="ARBA00022723"/>
    </source>
</evidence>
<reference evidence="17 18" key="1">
    <citation type="submission" date="2020-07" db="EMBL/GenBank/DDBJ databases">
        <title>Complete genome sequence of Chitinibacter sp. 2T18.</title>
        <authorList>
            <person name="Bae J.-W."/>
            <person name="Choi J.-W."/>
        </authorList>
    </citation>
    <scope>NUCLEOTIDE SEQUENCE [LARGE SCALE GENOMIC DNA]</scope>
    <source>
        <strain evidence="17 18">2T18</strain>
    </source>
</reference>
<dbReference type="GO" id="GO:0005886">
    <property type="term" value="C:plasma membrane"/>
    <property type="evidence" value="ECO:0007669"/>
    <property type="project" value="UniProtKB-SubCell"/>
</dbReference>
<dbReference type="InterPro" id="IPR023214">
    <property type="entry name" value="HAD_sf"/>
</dbReference>
<dbReference type="InterPro" id="IPR018303">
    <property type="entry name" value="ATPase_P-typ_P_site"/>
</dbReference>
<evidence type="ECO:0000256" key="2">
    <source>
        <dbReference type="ARBA" id="ARBA00006024"/>
    </source>
</evidence>
<dbReference type="GO" id="GO:0005524">
    <property type="term" value="F:ATP binding"/>
    <property type="evidence" value="ECO:0007669"/>
    <property type="project" value="UniProtKB-UniRule"/>
</dbReference>
<keyword evidence="10" id="KW-0460">Magnesium</keyword>
<dbReference type="SUPFAM" id="SSF81653">
    <property type="entry name" value="Calcium ATPase, transduction domain A"/>
    <property type="match status" value="1"/>
</dbReference>
<dbReference type="PANTHER" id="PTHR43520">
    <property type="entry name" value="ATP7, ISOFORM B"/>
    <property type="match status" value="1"/>
</dbReference>
<dbReference type="PANTHER" id="PTHR43520:SF5">
    <property type="entry name" value="CATION-TRANSPORTING P-TYPE ATPASE-RELATED"/>
    <property type="match status" value="1"/>
</dbReference>
<dbReference type="InterPro" id="IPR023299">
    <property type="entry name" value="ATPase_P-typ_cyto_dom_N"/>
</dbReference>
<keyword evidence="4 15" id="KW-1003">Cell membrane</keyword>
<protein>
    <submittedName>
        <fullName evidence="17">Heavy metal translocating P-type ATPase</fullName>
    </submittedName>
</protein>
<feature type="transmembrane region" description="Helical" evidence="15">
    <location>
        <begin position="182"/>
        <end position="202"/>
    </location>
</feature>
<evidence type="ECO:0000256" key="4">
    <source>
        <dbReference type="ARBA" id="ARBA00022475"/>
    </source>
</evidence>
<dbReference type="SFLD" id="SFLDF00027">
    <property type="entry name" value="p-type_atpase"/>
    <property type="match status" value="1"/>
</dbReference>
<dbReference type="NCBIfam" id="TIGR01494">
    <property type="entry name" value="ATPase_P-type"/>
    <property type="match status" value="1"/>
</dbReference>
<dbReference type="NCBIfam" id="TIGR01511">
    <property type="entry name" value="ATPase-IB1_Cu"/>
    <property type="match status" value="1"/>
</dbReference>
<dbReference type="InterPro" id="IPR044492">
    <property type="entry name" value="P_typ_ATPase_HD_dom"/>
</dbReference>
<dbReference type="SFLD" id="SFLDG00002">
    <property type="entry name" value="C1.7:_P-type_atpase_like"/>
    <property type="match status" value="1"/>
</dbReference>
<dbReference type="InterPro" id="IPR036163">
    <property type="entry name" value="HMA_dom_sf"/>
</dbReference>
<evidence type="ECO:0000256" key="3">
    <source>
        <dbReference type="ARBA" id="ARBA00022448"/>
    </source>
</evidence>
<evidence type="ECO:0000256" key="5">
    <source>
        <dbReference type="ARBA" id="ARBA00022553"/>
    </source>
</evidence>
<dbReference type="Gene3D" id="2.70.150.10">
    <property type="entry name" value="Calcium-transporting ATPase, cytoplasmic transduction domain A"/>
    <property type="match status" value="1"/>
</dbReference>
<evidence type="ECO:0000256" key="14">
    <source>
        <dbReference type="ARBA" id="ARBA00023136"/>
    </source>
</evidence>
<dbReference type="InterPro" id="IPR036412">
    <property type="entry name" value="HAD-like_sf"/>
</dbReference>
<dbReference type="NCBIfam" id="TIGR01525">
    <property type="entry name" value="ATPase-IB_hvy"/>
    <property type="match status" value="1"/>
</dbReference>
<dbReference type="Pfam" id="PF00702">
    <property type="entry name" value="Hydrolase"/>
    <property type="match status" value="1"/>
</dbReference>
<dbReference type="GO" id="GO:0016887">
    <property type="term" value="F:ATP hydrolysis activity"/>
    <property type="evidence" value="ECO:0007669"/>
    <property type="project" value="InterPro"/>
</dbReference>
<dbReference type="GO" id="GO:0005507">
    <property type="term" value="F:copper ion binding"/>
    <property type="evidence" value="ECO:0007669"/>
    <property type="project" value="TreeGrafter"/>
</dbReference>
<evidence type="ECO:0000256" key="15">
    <source>
        <dbReference type="RuleBase" id="RU362081"/>
    </source>
</evidence>
<dbReference type="PRINTS" id="PR00942">
    <property type="entry name" value="CUATPASEI"/>
</dbReference>
<feature type="transmembrane region" description="Helical" evidence="15">
    <location>
        <begin position="247"/>
        <end position="269"/>
    </location>
</feature>
<dbReference type="InterPro" id="IPR023298">
    <property type="entry name" value="ATPase_P-typ_TM_dom_sf"/>
</dbReference>
<dbReference type="PROSITE" id="PS50846">
    <property type="entry name" value="HMA_2"/>
    <property type="match status" value="1"/>
</dbReference>
<evidence type="ECO:0000259" key="16">
    <source>
        <dbReference type="PROSITE" id="PS50846"/>
    </source>
</evidence>
<evidence type="ECO:0000313" key="18">
    <source>
        <dbReference type="Proteomes" id="UP000509597"/>
    </source>
</evidence>
<evidence type="ECO:0000256" key="9">
    <source>
        <dbReference type="ARBA" id="ARBA00022840"/>
    </source>
</evidence>
<dbReference type="Gene3D" id="3.40.50.1000">
    <property type="entry name" value="HAD superfamily/HAD-like"/>
    <property type="match status" value="1"/>
</dbReference>
<keyword evidence="13" id="KW-0406">Ion transport</keyword>
<keyword evidence="12 15" id="KW-1133">Transmembrane helix</keyword>
<dbReference type="InterPro" id="IPR001757">
    <property type="entry name" value="P_typ_ATPase"/>
</dbReference>
<dbReference type="Proteomes" id="UP000509597">
    <property type="component" value="Chromosome"/>
</dbReference>
<evidence type="ECO:0000256" key="11">
    <source>
        <dbReference type="ARBA" id="ARBA00022967"/>
    </source>
</evidence>
<keyword evidence="14 15" id="KW-0472">Membrane</keyword>
<evidence type="ECO:0000256" key="8">
    <source>
        <dbReference type="ARBA" id="ARBA00022741"/>
    </source>
</evidence>
<dbReference type="Gene3D" id="3.40.1110.10">
    <property type="entry name" value="Calcium-transporting ATPase, cytoplasmic domain N"/>
    <property type="match status" value="1"/>
</dbReference>
<dbReference type="RefSeq" id="WP_179357931.1">
    <property type="nucleotide sequence ID" value="NZ_CP058627.1"/>
</dbReference>
<sequence>MTAPTPCFHCASDCPDPIEFTIRYREHDQPACCAGCKAVADTILASGLASYYDQRTESASRTEPLPAEIREQLQLYDDFQLQSSFVQQVSDNIREAALILEGISCAACIWLNEQHLSKLPGVLSVSINYSTHRARVRWDDQQVKLSSILQHIAAIGYRAHPYDHERNEAQWEKQRKSALLRLWVAGLSMMQVMMFVIPIYMAPTGEIEDNWLTMMHWGSALLTLPVVLYSCWPFYVNSWRELRHGRAGMDLPVSIGVVAAFIASLYSLITAHGEIYFDSVSMFVFLLLGGRYLELQARRRAGAAAEMLVKLVPAFAHRLSHDHSLHETPVHRLKAGDLIVSKAGETIPVDGVVLDGRSEVNEAMLSGESRPIIKESGSSVVAGSLNLISALTIEVKSTGNNTRLGSMVRLLDQSLQEKPYLAQLADRVAGWFIFALLLIASACFLYWYRHDPIHALPHTVAVLVISCPCALSLATPAALTAATGHLAQIGLLLTRGNSLENLARVTDIVFDKTGTLTFGEPRLSQTIALAMFADEALPIAIALENRSEHPIAKAFQMDGKSNELIVTDFCNYPGGGIYGKINGEDYWLGSSNFISKTLGHQEFERTKAHESEGTIIYLADKNSMLAAFVLADQIRPEAKAVIDYLKTQHYQLHLLSGDQLPIANLVGEQLGIQNIRAAATPETKVAYIKALQAKGHRVLMLGDGVNDAPVLAMANVSIAMGEGVDIAQAAGDMILLNSQLETLPKALLLAKKCRKIIRQNLIWALAYNLAALPIAVAGLVTPWLASLGMALSSLLVVLNALRLLAPDQLKKAK</sequence>
<dbReference type="SUPFAM" id="SSF56784">
    <property type="entry name" value="HAD-like"/>
    <property type="match status" value="1"/>
</dbReference>
<feature type="transmembrane region" description="Helical" evidence="15">
    <location>
        <begin position="460"/>
        <end position="482"/>
    </location>
</feature>
<evidence type="ECO:0000256" key="10">
    <source>
        <dbReference type="ARBA" id="ARBA00022842"/>
    </source>
</evidence>
<keyword evidence="7 15" id="KW-0479">Metal-binding</keyword>
<evidence type="ECO:0000313" key="17">
    <source>
        <dbReference type="EMBL" id="QLG87851.1"/>
    </source>
</evidence>
<dbReference type="InterPro" id="IPR027256">
    <property type="entry name" value="P-typ_ATPase_IB"/>
</dbReference>
<feature type="transmembrane region" description="Helical" evidence="15">
    <location>
        <begin position="761"/>
        <end position="780"/>
    </location>
</feature>
<comment type="similarity">
    <text evidence="2 15">Belongs to the cation transport ATPase (P-type) (TC 3.A.3) family. Type IB subfamily.</text>
</comment>
<dbReference type="Pfam" id="PF00403">
    <property type="entry name" value="HMA"/>
    <property type="match status" value="1"/>
</dbReference>
<proteinExistence type="inferred from homology"/>
<dbReference type="InterPro" id="IPR008250">
    <property type="entry name" value="ATPase_P-typ_transduc_dom_A_sf"/>
</dbReference>
<feature type="domain" description="HMA" evidence="16">
    <location>
        <begin position="94"/>
        <end position="160"/>
    </location>
</feature>
<dbReference type="PROSITE" id="PS00154">
    <property type="entry name" value="ATPASE_E1_E2"/>
    <property type="match status" value="1"/>
</dbReference>
<evidence type="ECO:0000256" key="13">
    <source>
        <dbReference type="ARBA" id="ARBA00023065"/>
    </source>
</evidence>
<dbReference type="SUPFAM" id="SSF55008">
    <property type="entry name" value="HMA, heavy metal-associated domain"/>
    <property type="match status" value="1"/>
</dbReference>
<keyword evidence="8 15" id="KW-0547">Nucleotide-binding</keyword>
<dbReference type="SUPFAM" id="SSF81665">
    <property type="entry name" value="Calcium ATPase, transmembrane domain M"/>
    <property type="match status" value="1"/>
</dbReference>
<evidence type="ECO:0000256" key="1">
    <source>
        <dbReference type="ARBA" id="ARBA00004651"/>
    </source>
</evidence>
<accession>A0A7H9BIP4</accession>
<dbReference type="CDD" id="cd02079">
    <property type="entry name" value="P-type_ATPase_HM"/>
    <property type="match status" value="1"/>
</dbReference>
<keyword evidence="18" id="KW-1185">Reference proteome</keyword>
<dbReference type="Pfam" id="PF12156">
    <property type="entry name" value="ATPase-cat_bd"/>
    <property type="match status" value="1"/>
</dbReference>
<dbReference type="InterPro" id="IPR021993">
    <property type="entry name" value="ATPase-cat-bd"/>
</dbReference>
<dbReference type="EMBL" id="CP058627">
    <property type="protein sequence ID" value="QLG87851.1"/>
    <property type="molecule type" value="Genomic_DNA"/>
</dbReference>
<comment type="subcellular location">
    <subcellularLocation>
        <location evidence="1">Cell membrane</location>
        <topology evidence="1">Multi-pass membrane protein</topology>
    </subcellularLocation>
</comment>
<keyword evidence="6 15" id="KW-0812">Transmembrane</keyword>
<dbReference type="SFLD" id="SFLDS00003">
    <property type="entry name" value="Haloacid_Dehalogenase"/>
    <property type="match status" value="1"/>
</dbReference>
<feature type="transmembrane region" description="Helical" evidence="15">
    <location>
        <begin position="275"/>
        <end position="293"/>
    </location>
</feature>
<evidence type="ECO:0000256" key="12">
    <source>
        <dbReference type="ARBA" id="ARBA00022989"/>
    </source>
</evidence>
<feature type="transmembrane region" description="Helical" evidence="15">
    <location>
        <begin position="214"/>
        <end position="235"/>
    </location>
</feature>
<dbReference type="GO" id="GO:0043682">
    <property type="term" value="F:P-type divalent copper transporter activity"/>
    <property type="evidence" value="ECO:0007669"/>
    <property type="project" value="TreeGrafter"/>
</dbReference>
<dbReference type="Gene3D" id="3.30.70.100">
    <property type="match status" value="1"/>
</dbReference>
<name>A0A7H9BIP4_9NEIS</name>